<reference evidence="2 3" key="1">
    <citation type="journal article" date="2015" name="Appl. Environ. Microbiol.">
        <title>Nanoarchaeota, Their Sulfolobales Host, and Nanoarchaeota Virus Distribution across Yellowstone National Park Hot Springs.</title>
        <authorList>
            <person name="Munson-McGee J.H."/>
            <person name="Field E.K."/>
            <person name="Bateson M."/>
            <person name="Rooney C."/>
            <person name="Stepanauskas R."/>
            <person name="Young M.J."/>
        </authorList>
    </citation>
    <scope>NUCLEOTIDE SEQUENCE [LARGE SCALE GENOMIC DNA]</scope>
    <source>
        <strain evidence="2">SCGC AC-742_N10</strain>
    </source>
</reference>
<evidence type="ECO:0000313" key="2">
    <source>
        <dbReference type="EMBL" id="PVU74567.1"/>
    </source>
</evidence>
<evidence type="ECO:0000259" key="1">
    <source>
        <dbReference type="Pfam" id="PF00534"/>
    </source>
</evidence>
<dbReference type="CDD" id="cd03801">
    <property type="entry name" value="GT4_PimA-like"/>
    <property type="match status" value="1"/>
</dbReference>
<comment type="caution">
    <text evidence="2">The sequence shown here is derived from an EMBL/GenBank/DDBJ whole genome shotgun (WGS) entry which is preliminary data.</text>
</comment>
<gene>
    <name evidence="2" type="ORF">DDW13_06915</name>
</gene>
<dbReference type="Gene3D" id="3.40.50.2000">
    <property type="entry name" value="Glycogen Phosphorylase B"/>
    <property type="match status" value="2"/>
</dbReference>
<dbReference type="InterPro" id="IPR050194">
    <property type="entry name" value="Glycosyltransferase_grp1"/>
</dbReference>
<dbReference type="Proteomes" id="UP000245638">
    <property type="component" value="Unassembled WGS sequence"/>
</dbReference>
<dbReference type="GO" id="GO:0016757">
    <property type="term" value="F:glycosyltransferase activity"/>
    <property type="evidence" value="ECO:0007669"/>
    <property type="project" value="InterPro"/>
</dbReference>
<sequence>MWGLGGTGFELVIYRIADQLAKEGHTVNLVSLVGWNYSGYNPTRYANVLTQRKFLRPLFSIQFLLESNRRFKRFSWATTLFYETNMRILANLVKKVKNDIIIATSWYTILPTVRAGGKYVFVQDTIDTYFIYDQWKGVKKYISKAYSSDLTFLSISNYTDNIIKQFNSKGKILRVGIFIRDEFFRTQLIKPSQREKIVMAIARTAPPKGFDTFVKAMNEIYRKRKDFEIHIVNSDNVSLGDLGFKYIEHPRLSWEELANLYASSYVFVYTSRLESFGLPPVEAMASGTPVVMTRTEGSKDYGIHNYNSLIAEVDDYKKIAEYVEYLLDNPSEADRLSLGAIETAKKFKFEEFMKRFKKAIGL</sequence>
<accession>A0A2T9X3A8</accession>
<evidence type="ECO:0000313" key="3">
    <source>
        <dbReference type="Proteomes" id="UP000245638"/>
    </source>
</evidence>
<name>A0A2T9X3A8_9CREN</name>
<dbReference type="InterPro" id="IPR001296">
    <property type="entry name" value="Glyco_trans_1"/>
</dbReference>
<dbReference type="PANTHER" id="PTHR45947:SF3">
    <property type="entry name" value="SULFOQUINOVOSYL TRANSFERASE SQD2"/>
    <property type="match status" value="1"/>
</dbReference>
<feature type="domain" description="Glycosyl transferase family 1" evidence="1">
    <location>
        <begin position="193"/>
        <end position="337"/>
    </location>
</feature>
<protein>
    <submittedName>
        <fullName evidence="2">Glycosyltransferase</fullName>
    </submittedName>
</protein>
<organism evidence="2 3">
    <name type="scientific">Acidianus hospitalis</name>
    <dbReference type="NCBI Taxonomy" id="563177"/>
    <lineage>
        <taxon>Archaea</taxon>
        <taxon>Thermoproteota</taxon>
        <taxon>Thermoprotei</taxon>
        <taxon>Sulfolobales</taxon>
        <taxon>Sulfolobaceae</taxon>
        <taxon>Acidianus</taxon>
    </lineage>
</organism>
<dbReference type="Pfam" id="PF00534">
    <property type="entry name" value="Glycos_transf_1"/>
    <property type="match status" value="1"/>
</dbReference>
<dbReference type="AlphaFoldDB" id="A0A2T9X3A8"/>
<dbReference type="EMBL" id="QEFD01000202">
    <property type="protein sequence ID" value="PVU74567.1"/>
    <property type="molecule type" value="Genomic_DNA"/>
</dbReference>
<dbReference type="SUPFAM" id="SSF53756">
    <property type="entry name" value="UDP-Glycosyltransferase/glycogen phosphorylase"/>
    <property type="match status" value="1"/>
</dbReference>
<dbReference type="PANTHER" id="PTHR45947">
    <property type="entry name" value="SULFOQUINOVOSYL TRANSFERASE SQD2"/>
    <property type="match status" value="1"/>
</dbReference>
<keyword evidence="2" id="KW-0808">Transferase</keyword>
<proteinExistence type="predicted"/>